<evidence type="ECO:0000313" key="3">
    <source>
        <dbReference type="Proteomes" id="UP001316803"/>
    </source>
</evidence>
<feature type="compositionally biased region" description="Pro residues" evidence="1">
    <location>
        <begin position="41"/>
        <end position="55"/>
    </location>
</feature>
<comment type="caution">
    <text evidence="2">The sequence shown here is derived from an EMBL/GenBank/DDBJ whole genome shotgun (WGS) entry which is preliminary data.</text>
</comment>
<evidence type="ECO:0000313" key="2">
    <source>
        <dbReference type="EMBL" id="KAK5950166.1"/>
    </source>
</evidence>
<sequence length="391" mass="43515">MTAPNGRPVAPVQGSPAYYSGFNPTYNAQQLMAPGGLPVPHGRPPGSVPPQPPRVQTPQQPNQLQLRFAKREELKRKIINGLFGDQRQIYKSETGDYTIVCGDRQWRVYEHILRPRWPWFAKTVDARRKGRSSRETPEWHVVPPSDEQDAGSQDNGGRQSKHGVTEGQDGHMPRNGGHKQRQGVIPTSNNTALSLYSTNRLIPPAPLSPSASDPLEDDPNVITLEDADPDAIAMFLDYLYTQDTELVETVATKNPTGAMQALANLAIVAARYDQQELLVQISFELENLDIKVQGQGNLLKAQPHILARDALLATTILRGARHHYKELQLLQRYVLDFLKHTLQLGKMESGIRALLVDHMKRDIGYAVMLIRYLAGGPLDDSDLVLGEEPTQ</sequence>
<dbReference type="Gene3D" id="3.30.710.10">
    <property type="entry name" value="Potassium Channel Kv1.1, Chain A"/>
    <property type="match status" value="1"/>
</dbReference>
<dbReference type="AlphaFoldDB" id="A0AAN8I5A5"/>
<feature type="region of interest" description="Disordered" evidence="1">
    <location>
        <begin position="30"/>
        <end position="59"/>
    </location>
</feature>
<evidence type="ECO:0008006" key="4">
    <source>
        <dbReference type="Google" id="ProtNLM"/>
    </source>
</evidence>
<evidence type="ECO:0000256" key="1">
    <source>
        <dbReference type="SAM" id="MobiDB-lite"/>
    </source>
</evidence>
<feature type="region of interest" description="Disordered" evidence="1">
    <location>
        <begin position="124"/>
        <end position="188"/>
    </location>
</feature>
<protein>
    <recommendedName>
        <fullName evidence="4">BTB domain-containing protein</fullName>
    </recommendedName>
</protein>
<dbReference type="Proteomes" id="UP001316803">
    <property type="component" value="Unassembled WGS sequence"/>
</dbReference>
<dbReference type="CDD" id="cd18186">
    <property type="entry name" value="BTB_POZ_ZBTB_KLHL-like"/>
    <property type="match status" value="1"/>
</dbReference>
<dbReference type="SUPFAM" id="SSF54695">
    <property type="entry name" value="POZ domain"/>
    <property type="match status" value="1"/>
</dbReference>
<name>A0AAN8I5A5_9EURO</name>
<proteinExistence type="predicted"/>
<feature type="compositionally biased region" description="Basic and acidic residues" evidence="1">
    <location>
        <begin position="124"/>
        <end position="138"/>
    </location>
</feature>
<gene>
    <name evidence="2" type="ORF">OHC33_008881</name>
</gene>
<dbReference type="EMBL" id="JAKLMC020000029">
    <property type="protein sequence ID" value="KAK5950166.1"/>
    <property type="molecule type" value="Genomic_DNA"/>
</dbReference>
<keyword evidence="3" id="KW-1185">Reference proteome</keyword>
<organism evidence="2 3">
    <name type="scientific">Knufia fluminis</name>
    <dbReference type="NCBI Taxonomy" id="191047"/>
    <lineage>
        <taxon>Eukaryota</taxon>
        <taxon>Fungi</taxon>
        <taxon>Dikarya</taxon>
        <taxon>Ascomycota</taxon>
        <taxon>Pezizomycotina</taxon>
        <taxon>Eurotiomycetes</taxon>
        <taxon>Chaetothyriomycetidae</taxon>
        <taxon>Chaetothyriales</taxon>
        <taxon>Trichomeriaceae</taxon>
        <taxon>Knufia</taxon>
    </lineage>
</organism>
<reference evidence="2 3" key="1">
    <citation type="submission" date="2022-12" db="EMBL/GenBank/DDBJ databases">
        <title>Genomic features and morphological characterization of a novel Knufia sp. strain isolated from spacecraft assembly facility.</title>
        <authorList>
            <person name="Teixeira M."/>
            <person name="Chander A.M."/>
            <person name="Stajich J.E."/>
            <person name="Venkateswaran K."/>
        </authorList>
    </citation>
    <scope>NUCLEOTIDE SEQUENCE [LARGE SCALE GENOMIC DNA]</scope>
    <source>
        <strain evidence="2 3">FJI-L2-BK-P2</strain>
    </source>
</reference>
<dbReference type="InterPro" id="IPR011333">
    <property type="entry name" value="SKP1/BTB/POZ_sf"/>
</dbReference>
<accession>A0AAN8I5A5</accession>